<reference evidence="3" key="1">
    <citation type="submission" date="2025-08" db="UniProtKB">
        <authorList>
            <consortium name="RefSeq"/>
        </authorList>
    </citation>
    <scope>IDENTIFICATION</scope>
</reference>
<dbReference type="PANTHER" id="PTHR24044">
    <property type="entry name" value="NOTCH LIGAND FAMILY MEMBER"/>
    <property type="match status" value="1"/>
</dbReference>
<organism evidence="2 3">
    <name type="scientific">Aplysia californica</name>
    <name type="common">California sea hare</name>
    <dbReference type="NCBI Taxonomy" id="6500"/>
    <lineage>
        <taxon>Eukaryota</taxon>
        <taxon>Metazoa</taxon>
        <taxon>Spiralia</taxon>
        <taxon>Lophotrochozoa</taxon>
        <taxon>Mollusca</taxon>
        <taxon>Gastropoda</taxon>
        <taxon>Heterobranchia</taxon>
        <taxon>Euthyneura</taxon>
        <taxon>Tectipleura</taxon>
        <taxon>Aplysiida</taxon>
        <taxon>Aplysioidea</taxon>
        <taxon>Aplysiidae</taxon>
        <taxon>Aplysia</taxon>
    </lineage>
</organism>
<keyword evidence="1" id="KW-0732">Signal</keyword>
<dbReference type="Proteomes" id="UP000694888">
    <property type="component" value="Unplaced"/>
</dbReference>
<feature type="signal peptide" evidence="1">
    <location>
        <begin position="1"/>
        <end position="24"/>
    </location>
</feature>
<evidence type="ECO:0000313" key="3">
    <source>
        <dbReference type="RefSeq" id="XP_035828703.1"/>
    </source>
</evidence>
<evidence type="ECO:0000313" key="2">
    <source>
        <dbReference type="Proteomes" id="UP000694888"/>
    </source>
</evidence>
<name>A0ABM1W210_APLCA</name>
<dbReference type="InterPro" id="IPR050906">
    <property type="entry name" value="Notch_signaling"/>
</dbReference>
<feature type="chain" id="PRO_5046218190" evidence="1">
    <location>
        <begin position="25"/>
        <end position="454"/>
    </location>
</feature>
<protein>
    <submittedName>
        <fullName evidence="3">Uncharacterized protein LOC101861546</fullName>
    </submittedName>
</protein>
<dbReference type="GeneID" id="101861546"/>
<accession>A0ABM1W210</accession>
<dbReference type="Gene3D" id="2.170.300.10">
    <property type="entry name" value="Tie2 ligand-binding domain superfamily"/>
    <property type="match status" value="1"/>
</dbReference>
<dbReference type="PANTHER" id="PTHR24044:SF502">
    <property type="entry name" value="ANTERIOR PHARYNX IN EXCESS PROTEIN 1-RELATED"/>
    <property type="match status" value="1"/>
</dbReference>
<dbReference type="Gene3D" id="2.60.120.260">
    <property type="entry name" value="Galactose-binding domain-like"/>
    <property type="match status" value="1"/>
</dbReference>
<sequence length="454" mass="51198">MKRQAVVCLIVALFALYELPVTEGSCNTDSTGKFGPQCEYTCHCRDQQAWRCGEDGTCSNNQCQDGYFGTRCQYRNIAAGPTNPRFIDFNTDTCNMNGISEVSVCGETTPFNFTWLRVSGDWDTLQSLTMEWEDTDGSVVPCTNLVKRRVKYGYSRFNTIDFDCPEISKPINRIILKGTIEQIKFCSSYMSDTAQKRSLEKQTEMTWGRYKRNCPAGWYGPKCQYKCRCSMEFECQDDGTCLSSCQKGWFGPACQYSDLAYKATGSTRLTDGDDSTCENVYSGSPTTVQTGIDFRFTWMRIVGDTKVHHVSVEFKKDSQTVPCSDVLKSTVSENVVDIRCQNPTLTIDRVTLSVSGQTSICSVHISGGRYVGLEQDARQSTAGYGGYAQNAVDGDTDGHYDHYSCTHTVGYERLSWWELSLKTPVIPSTYKLYNRDREYTPLWSYVLLTLKFCP</sequence>
<proteinExistence type="predicted"/>
<evidence type="ECO:0000256" key="1">
    <source>
        <dbReference type="SAM" id="SignalP"/>
    </source>
</evidence>
<gene>
    <name evidence="3" type="primary">LOC101861546</name>
</gene>
<dbReference type="InterPro" id="IPR008979">
    <property type="entry name" value="Galactose-bd-like_sf"/>
</dbReference>
<keyword evidence="2" id="KW-1185">Reference proteome</keyword>
<dbReference type="SUPFAM" id="SSF49785">
    <property type="entry name" value="Galactose-binding domain-like"/>
    <property type="match status" value="1"/>
</dbReference>
<dbReference type="RefSeq" id="XP_035828703.1">
    <property type="nucleotide sequence ID" value="XM_035972810.1"/>
</dbReference>